<evidence type="ECO:0000313" key="2">
    <source>
        <dbReference type="Proteomes" id="UP000299102"/>
    </source>
</evidence>
<gene>
    <name evidence="1" type="ORF">EVAR_58857_1</name>
</gene>
<comment type="caution">
    <text evidence="1">The sequence shown here is derived from an EMBL/GenBank/DDBJ whole genome shotgun (WGS) entry which is preliminary data.</text>
</comment>
<proteinExistence type="predicted"/>
<protein>
    <submittedName>
        <fullName evidence="1">Uncharacterized protein</fullName>
    </submittedName>
</protein>
<organism evidence="1 2">
    <name type="scientific">Eumeta variegata</name>
    <name type="common">Bagworm moth</name>
    <name type="synonym">Eumeta japonica</name>
    <dbReference type="NCBI Taxonomy" id="151549"/>
    <lineage>
        <taxon>Eukaryota</taxon>
        <taxon>Metazoa</taxon>
        <taxon>Ecdysozoa</taxon>
        <taxon>Arthropoda</taxon>
        <taxon>Hexapoda</taxon>
        <taxon>Insecta</taxon>
        <taxon>Pterygota</taxon>
        <taxon>Neoptera</taxon>
        <taxon>Endopterygota</taxon>
        <taxon>Lepidoptera</taxon>
        <taxon>Glossata</taxon>
        <taxon>Ditrysia</taxon>
        <taxon>Tineoidea</taxon>
        <taxon>Psychidae</taxon>
        <taxon>Oiketicinae</taxon>
        <taxon>Eumeta</taxon>
    </lineage>
</organism>
<sequence>MERKDTGLSTKRLHLSIFLAKKAKREMVPLSARNSTGPVAYIKTRIKVEVRGGRINTVCFTCYGADTRSSTSYNILYYDNPRECTLAASPPVVRAPSSVKIQNEMGKKWRKRVGDAAAAAASPVAAPYCEHKNESNLSTRRTSFTRNKNTHHSSGILAFFGCQPVKSLFKYLRGSLLAVGGGGGGAARPQLPGAFPSLMHIYFVNKRRGGFQTRGGLRILTSKSINRVKPPPALLCHDDGL</sequence>
<dbReference type="AlphaFoldDB" id="A0A4C1Y8E7"/>
<reference evidence="1 2" key="1">
    <citation type="journal article" date="2019" name="Commun. Biol.">
        <title>The bagworm genome reveals a unique fibroin gene that provides high tensile strength.</title>
        <authorList>
            <person name="Kono N."/>
            <person name="Nakamura H."/>
            <person name="Ohtoshi R."/>
            <person name="Tomita M."/>
            <person name="Numata K."/>
            <person name="Arakawa K."/>
        </authorList>
    </citation>
    <scope>NUCLEOTIDE SEQUENCE [LARGE SCALE GENOMIC DNA]</scope>
</reference>
<name>A0A4C1Y8E7_EUMVA</name>
<keyword evidence="2" id="KW-1185">Reference proteome</keyword>
<evidence type="ECO:0000313" key="1">
    <source>
        <dbReference type="EMBL" id="GBP71760.1"/>
    </source>
</evidence>
<dbReference type="Proteomes" id="UP000299102">
    <property type="component" value="Unassembled WGS sequence"/>
</dbReference>
<dbReference type="EMBL" id="BGZK01001120">
    <property type="protein sequence ID" value="GBP71760.1"/>
    <property type="molecule type" value="Genomic_DNA"/>
</dbReference>
<accession>A0A4C1Y8E7</accession>